<dbReference type="Proteomes" id="UP000289340">
    <property type="component" value="Unassembled WGS sequence"/>
</dbReference>
<dbReference type="Pfam" id="PF01582">
    <property type="entry name" value="TIR"/>
    <property type="match status" value="2"/>
</dbReference>
<evidence type="ECO:0000313" key="7">
    <source>
        <dbReference type="Proteomes" id="UP000289340"/>
    </source>
</evidence>
<dbReference type="InterPro" id="IPR035897">
    <property type="entry name" value="Toll_tir_struct_dom_sf"/>
</dbReference>
<keyword evidence="2" id="KW-0378">Hydrolase</keyword>
<evidence type="ECO:0000256" key="1">
    <source>
        <dbReference type="ARBA" id="ARBA00011982"/>
    </source>
</evidence>
<dbReference type="SUPFAM" id="SSF52200">
    <property type="entry name" value="Toll/Interleukin receptor TIR domain"/>
    <property type="match status" value="2"/>
</dbReference>
<keyword evidence="7" id="KW-1185">Reference proteome</keyword>
<comment type="catalytic activity">
    <reaction evidence="4">
        <text>NAD(+) + H2O = ADP-D-ribose + nicotinamide + H(+)</text>
        <dbReference type="Rhea" id="RHEA:16301"/>
        <dbReference type="ChEBI" id="CHEBI:15377"/>
        <dbReference type="ChEBI" id="CHEBI:15378"/>
        <dbReference type="ChEBI" id="CHEBI:17154"/>
        <dbReference type="ChEBI" id="CHEBI:57540"/>
        <dbReference type="ChEBI" id="CHEBI:57967"/>
        <dbReference type="EC" id="3.2.2.6"/>
    </reaction>
    <physiologicalReaction direction="left-to-right" evidence="4">
        <dbReference type="Rhea" id="RHEA:16302"/>
    </physiologicalReaction>
</comment>
<accession>A0A445EY45</accession>
<evidence type="ECO:0000256" key="4">
    <source>
        <dbReference type="ARBA" id="ARBA00047304"/>
    </source>
</evidence>
<dbReference type="Gene3D" id="3.40.50.10140">
    <property type="entry name" value="Toll/interleukin-1 receptor homology (TIR) domain"/>
    <property type="match status" value="2"/>
</dbReference>
<sequence>MAKYDAFLSFRGSETRHHIAASLYKALLREGVHAFTDDQSLNRGEQIQPALFNAIEGSRVFYVVISKGYASSIWCLQELARICYCVETSARRVLPIFYDVDPSEVRKQIGCFGKAFAKHEERLRGDKETMEEVQRWREALTRVANRSGWVIGNESVILSHFMLNNHLLSISALSHISFFKKNLFRSYCVHIPEMVRKKHLSLLPSTSGIALASSTIMHAIRTYDVFVSFRGLDTRNNFAALLLQALHRNGIDAFNDNVHVMKGEFIESELYKAIDGSRNFIVVFSRNYASSTWCLRELAWICKNIETSTRRILPIFYVVDPLKVQKQSGCYEKAFMDHEERFRGAKEREQVWRWRKALKQVSHLPCLHIQNE</sequence>
<feature type="domain" description="TIR" evidence="5">
    <location>
        <begin position="2"/>
        <end position="187"/>
    </location>
</feature>
<evidence type="ECO:0000256" key="2">
    <source>
        <dbReference type="ARBA" id="ARBA00022801"/>
    </source>
</evidence>
<dbReference type="PANTHER" id="PTHR32009">
    <property type="entry name" value="TMV RESISTANCE PROTEIN N-LIKE"/>
    <property type="match status" value="1"/>
</dbReference>
<comment type="caution">
    <text evidence="6">The sequence shown here is derived from an EMBL/GenBank/DDBJ whole genome shotgun (WGS) entry which is preliminary data.</text>
</comment>
<evidence type="ECO:0000313" key="6">
    <source>
        <dbReference type="EMBL" id="RZB41279.1"/>
    </source>
</evidence>
<keyword evidence="6" id="KW-0675">Receptor</keyword>
<reference evidence="6 7" key="1">
    <citation type="submission" date="2018-09" db="EMBL/GenBank/DDBJ databases">
        <title>A high-quality reference genome of wild soybean provides a powerful tool to mine soybean genomes.</title>
        <authorList>
            <person name="Xie M."/>
            <person name="Chung C.Y.L."/>
            <person name="Li M.-W."/>
            <person name="Wong F.-L."/>
            <person name="Chan T.-F."/>
            <person name="Lam H.-M."/>
        </authorList>
    </citation>
    <scope>NUCLEOTIDE SEQUENCE [LARGE SCALE GENOMIC DNA]</scope>
    <source>
        <strain evidence="7">cv. W05</strain>
        <tissue evidence="6">Hypocotyl of etiolated seedlings</tissue>
    </source>
</reference>
<dbReference type="SMART" id="SM00255">
    <property type="entry name" value="TIR"/>
    <property type="match status" value="2"/>
</dbReference>
<dbReference type="GO" id="GO:0061809">
    <property type="term" value="F:NAD+ nucleosidase activity, cyclic ADP-ribose generating"/>
    <property type="evidence" value="ECO:0007669"/>
    <property type="project" value="UniProtKB-EC"/>
</dbReference>
<organism evidence="6 7">
    <name type="scientific">Glycine soja</name>
    <name type="common">Wild soybean</name>
    <dbReference type="NCBI Taxonomy" id="3848"/>
    <lineage>
        <taxon>Eukaryota</taxon>
        <taxon>Viridiplantae</taxon>
        <taxon>Streptophyta</taxon>
        <taxon>Embryophyta</taxon>
        <taxon>Tracheophyta</taxon>
        <taxon>Spermatophyta</taxon>
        <taxon>Magnoliopsida</taxon>
        <taxon>eudicotyledons</taxon>
        <taxon>Gunneridae</taxon>
        <taxon>Pentapetalae</taxon>
        <taxon>rosids</taxon>
        <taxon>fabids</taxon>
        <taxon>Fabales</taxon>
        <taxon>Fabaceae</taxon>
        <taxon>Papilionoideae</taxon>
        <taxon>50 kb inversion clade</taxon>
        <taxon>NPAAA clade</taxon>
        <taxon>indigoferoid/millettioid clade</taxon>
        <taxon>Phaseoleae</taxon>
        <taxon>Glycine</taxon>
        <taxon>Glycine subgen. Soja</taxon>
    </lineage>
</organism>
<keyword evidence="3" id="KW-0520">NAD</keyword>
<gene>
    <name evidence="6" type="ORF">D0Y65_055346</name>
</gene>
<dbReference type="FunFam" id="3.40.50.10140:FF:000007">
    <property type="entry name" value="Disease resistance protein (TIR-NBS-LRR class)"/>
    <property type="match status" value="2"/>
</dbReference>
<dbReference type="GO" id="GO:0007165">
    <property type="term" value="P:signal transduction"/>
    <property type="evidence" value="ECO:0007669"/>
    <property type="project" value="InterPro"/>
</dbReference>
<evidence type="ECO:0000256" key="3">
    <source>
        <dbReference type="ARBA" id="ARBA00023027"/>
    </source>
</evidence>
<feature type="domain" description="TIR" evidence="5">
    <location>
        <begin position="221"/>
        <end position="362"/>
    </location>
</feature>
<dbReference type="PANTHER" id="PTHR32009:SF39">
    <property type="entry name" value="TIR DOMAIN-CONTAINING PROTEIN"/>
    <property type="match status" value="1"/>
</dbReference>
<dbReference type="EC" id="3.2.2.6" evidence="1"/>
<proteinExistence type="predicted"/>
<dbReference type="AlphaFoldDB" id="A0A445EY45"/>
<protein>
    <recommendedName>
        <fullName evidence="1">ADP-ribosyl cyclase/cyclic ADP-ribose hydrolase</fullName>
        <ecNumber evidence="1">3.2.2.6</ecNumber>
    </recommendedName>
</protein>
<evidence type="ECO:0000259" key="5">
    <source>
        <dbReference type="PROSITE" id="PS50104"/>
    </source>
</evidence>
<dbReference type="InterPro" id="IPR000157">
    <property type="entry name" value="TIR_dom"/>
</dbReference>
<dbReference type="EMBL" id="QZWG01001061">
    <property type="protein sequence ID" value="RZB41279.1"/>
    <property type="molecule type" value="Genomic_DNA"/>
</dbReference>
<dbReference type="PROSITE" id="PS50104">
    <property type="entry name" value="TIR"/>
    <property type="match status" value="2"/>
</dbReference>
<name>A0A445EY45_GLYSO</name>